<organism evidence="1 2">
    <name type="scientific">Hymenobacter duratus</name>
    <dbReference type="NCBI Taxonomy" id="2771356"/>
    <lineage>
        <taxon>Bacteria</taxon>
        <taxon>Pseudomonadati</taxon>
        <taxon>Bacteroidota</taxon>
        <taxon>Cytophagia</taxon>
        <taxon>Cytophagales</taxon>
        <taxon>Hymenobacteraceae</taxon>
        <taxon>Hymenobacter</taxon>
    </lineage>
</organism>
<name>A0ABR8JK83_9BACT</name>
<dbReference type="RefSeq" id="WP_190786168.1">
    <property type="nucleotide sequence ID" value="NZ_JACWZZ010000006.1"/>
</dbReference>
<proteinExistence type="predicted"/>
<reference evidence="1 2" key="1">
    <citation type="submission" date="2020-09" db="EMBL/GenBank/DDBJ databases">
        <authorList>
            <person name="Kim M.K."/>
        </authorList>
    </citation>
    <scope>NUCLEOTIDE SEQUENCE [LARGE SCALE GENOMIC DNA]</scope>
    <source>
        <strain evidence="1 2">BT646</strain>
    </source>
</reference>
<sequence>MMETPAYPTPQFGPREQTREQRQFIISQSVGITRSQGPYEVPDWQAKLHEQYVEGLVDLDYVGARHDEYRAQLIASQQPVPAVAK</sequence>
<comment type="caution">
    <text evidence="1">The sequence shown here is derived from an EMBL/GenBank/DDBJ whole genome shotgun (WGS) entry which is preliminary data.</text>
</comment>
<dbReference type="Proteomes" id="UP000642468">
    <property type="component" value="Unassembled WGS sequence"/>
</dbReference>
<gene>
    <name evidence="1" type="ORF">IC231_19630</name>
</gene>
<evidence type="ECO:0000313" key="1">
    <source>
        <dbReference type="EMBL" id="MBD2717263.1"/>
    </source>
</evidence>
<keyword evidence="2" id="KW-1185">Reference proteome</keyword>
<protein>
    <recommendedName>
        <fullName evidence="3">Antitoxin VbhA domain-containing protein</fullName>
    </recommendedName>
</protein>
<evidence type="ECO:0008006" key="3">
    <source>
        <dbReference type="Google" id="ProtNLM"/>
    </source>
</evidence>
<accession>A0ABR8JK83</accession>
<evidence type="ECO:0000313" key="2">
    <source>
        <dbReference type="Proteomes" id="UP000642468"/>
    </source>
</evidence>
<dbReference type="EMBL" id="JACWZZ010000006">
    <property type="protein sequence ID" value="MBD2717263.1"/>
    <property type="molecule type" value="Genomic_DNA"/>
</dbReference>